<dbReference type="InterPro" id="IPR006900">
    <property type="entry name" value="Sec23/24_helical_dom"/>
</dbReference>
<evidence type="ECO:0000256" key="1">
    <source>
        <dbReference type="ARBA" id="ARBA00004394"/>
    </source>
</evidence>
<dbReference type="InterPro" id="IPR006896">
    <property type="entry name" value="Sec23/24_trunk_dom"/>
</dbReference>
<feature type="domain" description="Zinc finger Sec23/Sec24-type" evidence="6">
    <location>
        <begin position="275"/>
        <end position="310"/>
    </location>
</feature>
<dbReference type="PANTHER" id="PTHR13803">
    <property type="entry name" value="SEC24-RELATED PROTEIN"/>
    <property type="match status" value="1"/>
</dbReference>
<accession>A0A4T0X2B3</accession>
<keyword evidence="3" id="KW-0813">Transport</keyword>
<feature type="domain" description="Sec23/Sec24 beta-sandwich" evidence="9">
    <location>
        <begin position="595"/>
        <end position="679"/>
    </location>
</feature>
<evidence type="ECO:0000259" key="6">
    <source>
        <dbReference type="Pfam" id="PF04810"/>
    </source>
</evidence>
<dbReference type="GO" id="GO:0000149">
    <property type="term" value="F:SNARE binding"/>
    <property type="evidence" value="ECO:0007669"/>
    <property type="project" value="TreeGrafter"/>
</dbReference>
<evidence type="ECO:0000256" key="5">
    <source>
        <dbReference type="ARBA" id="ARBA00023034"/>
    </source>
</evidence>
<dbReference type="GO" id="GO:0090110">
    <property type="term" value="P:COPII-coated vesicle cargo loading"/>
    <property type="evidence" value="ECO:0007669"/>
    <property type="project" value="TreeGrafter"/>
</dbReference>
<dbReference type="EMBL" id="SELW01000349">
    <property type="protein sequence ID" value="TID29028.1"/>
    <property type="molecule type" value="Genomic_DNA"/>
</dbReference>
<dbReference type="GO" id="GO:0008270">
    <property type="term" value="F:zinc ion binding"/>
    <property type="evidence" value="ECO:0007669"/>
    <property type="project" value="InterPro"/>
</dbReference>
<organism evidence="10 11">
    <name type="scientific">Pichia inconspicua</name>
    <dbReference type="NCBI Taxonomy" id="52247"/>
    <lineage>
        <taxon>Eukaryota</taxon>
        <taxon>Fungi</taxon>
        <taxon>Dikarya</taxon>
        <taxon>Ascomycota</taxon>
        <taxon>Saccharomycotina</taxon>
        <taxon>Pichiomycetes</taxon>
        <taxon>Pichiales</taxon>
        <taxon>Pichiaceae</taxon>
        <taxon>Pichia</taxon>
    </lineage>
</organism>
<dbReference type="Pfam" id="PF04811">
    <property type="entry name" value="Sec23_trunk"/>
    <property type="match status" value="1"/>
</dbReference>
<feature type="domain" description="Sec23/Sec24 helical" evidence="8">
    <location>
        <begin position="691"/>
        <end position="793"/>
    </location>
</feature>
<reference evidence="10 11" key="1">
    <citation type="journal article" date="2019" name="Front. Genet.">
        <title>Whole-Genome Sequencing of the Opportunistic Yeast Pathogen Candida inconspicua Uncovers Its Hybrid Origin.</title>
        <authorList>
            <person name="Mixao V."/>
            <person name="Hansen A.P."/>
            <person name="Saus E."/>
            <person name="Boekhout T."/>
            <person name="Lass-Florl C."/>
            <person name="Gabaldon T."/>
        </authorList>
    </citation>
    <scope>NUCLEOTIDE SEQUENCE [LARGE SCALE GENOMIC DNA]</scope>
    <source>
        <strain evidence="10 11">CBS 180</strain>
    </source>
</reference>
<dbReference type="GO" id="GO:0030127">
    <property type="term" value="C:COPII vesicle coat"/>
    <property type="evidence" value="ECO:0007669"/>
    <property type="project" value="InterPro"/>
</dbReference>
<sequence length="982" mass="110212">MSGVEDFVRSQQDLLAKGVENLAVDDDLDYQHLDTEHHQYIQNQQLKPNQVSSTDLVAHPAQYSRSGPTRQFDKCHRGRTHRAFHDLQSPVPNQYVDHNIDPNAAAFNIGLATPQFASNFATPIQDSKIIPQQGIQFTPQNVHTPHQGQSHFDNNSRFVSMNNSHNINQDVIPEDLYVSNLRNQMNEYYKNTNFLSFEHVSAPPAGTQYHAIDQANAIPHFFKTTMYSVPESEELRAKTKIPLAIVLRPFAEYVPDYEVPMKVPEIKIEETQTVPRCRRCRAYLNPAMQHDIRNMTCNICDFVSPIPLDYVSTVDFQGVRDDYQTRPELHTGVVDYVVPKDYNLNTEVDNNSLHRVFLIDLTYNAYKSKLVESACSAIRLALYGNEGVTNISAGTKISIIGYGSNLYFYDLSPELEQATVSIVTDLEDPFIPFGQGIFANPIESYNIIEQTLTIIEQNGGTAAAEPAYGAALKAAGLVLEQVSGGQIISILSTLPSLGPGACAQRVKNGKSEVDFVKEICTAENKFYHDLSIEFVKNNIGVDLLVASSSNVDLINIGSLSVNTGGYVKEWLPFNVERDDVSFTFELKKCFERIAGYQCQLKIRCSRGLQVSHYYGPFVTTDGSGAPTIPLVSGETSIVADFQYDSKLDIKKDAHFQAAFLYTSKDGIRKVRVVNSILSITQRVNDVFDFADQDSILKVMIKKSIEKFSSAPIVALRSSLTIQCSEIMAAYKHYVANANNNNSSTQLILPQSLKTMPMMVLAILKSKAYRERVGLPDHRVFSMFKLSQSNLASLTAYLYPLLFCIHSLEENDFMKSEGTGMIEVGKSLPLTLTQLEYGGAYLLFNGERIIIWLHSDVNPLLLQDLFGSEVDSLEKVPSFIATLPVIDTHISKQVRNMCDYVAQHFNGLDRQSVEICRFKIDPNESEFQQSFIEEKNSELLYSYSDYLKEVNKQIITKGQSMRDIGSPKNDQDGENLSRRFGIF</sequence>
<dbReference type="SUPFAM" id="SSF53300">
    <property type="entry name" value="vWA-like"/>
    <property type="match status" value="1"/>
</dbReference>
<dbReference type="GO" id="GO:0006886">
    <property type="term" value="P:intracellular protein transport"/>
    <property type="evidence" value="ECO:0007669"/>
    <property type="project" value="InterPro"/>
</dbReference>
<evidence type="ECO:0000259" key="9">
    <source>
        <dbReference type="Pfam" id="PF08033"/>
    </source>
</evidence>
<dbReference type="InterPro" id="IPR050550">
    <property type="entry name" value="SEC23_SEC24_subfamily"/>
</dbReference>
<comment type="subcellular location">
    <subcellularLocation>
        <location evidence="1">Golgi apparatus membrane</location>
    </subcellularLocation>
</comment>
<feature type="domain" description="Sec23/Sec24 trunk" evidence="7">
    <location>
        <begin position="356"/>
        <end position="589"/>
    </location>
</feature>
<keyword evidence="4" id="KW-0653">Protein transport</keyword>
<dbReference type="STRING" id="52247.A0A4T0X2B3"/>
<evidence type="ECO:0000256" key="3">
    <source>
        <dbReference type="ARBA" id="ARBA00022448"/>
    </source>
</evidence>
<dbReference type="SUPFAM" id="SSF81995">
    <property type="entry name" value="beta-sandwich domain of Sec23/24"/>
    <property type="match status" value="1"/>
</dbReference>
<evidence type="ECO:0000256" key="2">
    <source>
        <dbReference type="ARBA" id="ARBA00008334"/>
    </source>
</evidence>
<comment type="similarity">
    <text evidence="2">Belongs to the SEC23/SEC24 family. SEC24 subfamily.</text>
</comment>
<evidence type="ECO:0000313" key="11">
    <source>
        <dbReference type="Proteomes" id="UP000307173"/>
    </source>
</evidence>
<dbReference type="InterPro" id="IPR006895">
    <property type="entry name" value="Znf_Sec23_Sec24"/>
</dbReference>
<dbReference type="Gene3D" id="2.30.30.380">
    <property type="entry name" value="Zn-finger domain of Sec23/24"/>
    <property type="match status" value="1"/>
</dbReference>
<dbReference type="InterPro" id="IPR036175">
    <property type="entry name" value="Sec23/24_helical_dom_sf"/>
</dbReference>
<dbReference type="Pfam" id="PF04810">
    <property type="entry name" value="zf-Sec23_Sec24"/>
    <property type="match status" value="1"/>
</dbReference>
<dbReference type="SUPFAM" id="SSF82754">
    <property type="entry name" value="C-terminal, gelsolin-like domain of Sec23/24"/>
    <property type="match status" value="1"/>
</dbReference>
<dbReference type="Pfam" id="PF04815">
    <property type="entry name" value="Sec23_helical"/>
    <property type="match status" value="1"/>
</dbReference>
<name>A0A4T0X2B3_9ASCO</name>
<dbReference type="Proteomes" id="UP000307173">
    <property type="component" value="Unassembled WGS sequence"/>
</dbReference>
<dbReference type="InterPro" id="IPR036174">
    <property type="entry name" value="Znf_Sec23_Sec24_sf"/>
</dbReference>
<dbReference type="PANTHER" id="PTHR13803:SF4">
    <property type="entry name" value="SECRETORY 24CD, ISOFORM C"/>
    <property type="match status" value="1"/>
</dbReference>
<dbReference type="Pfam" id="PF08033">
    <property type="entry name" value="Sec23_BS"/>
    <property type="match status" value="1"/>
</dbReference>
<dbReference type="SUPFAM" id="SSF81811">
    <property type="entry name" value="Helical domain of Sec23/24"/>
    <property type="match status" value="1"/>
</dbReference>
<dbReference type="Gene3D" id="3.40.50.410">
    <property type="entry name" value="von Willebrand factor, type A domain"/>
    <property type="match status" value="1"/>
</dbReference>
<dbReference type="Gene3D" id="3.40.20.10">
    <property type="entry name" value="Severin"/>
    <property type="match status" value="1"/>
</dbReference>
<keyword evidence="5" id="KW-0333">Golgi apparatus</keyword>
<dbReference type="GO" id="GO:0070971">
    <property type="term" value="C:endoplasmic reticulum exit site"/>
    <property type="evidence" value="ECO:0007669"/>
    <property type="project" value="TreeGrafter"/>
</dbReference>
<dbReference type="Gene3D" id="1.20.120.730">
    <property type="entry name" value="Sec23/Sec24 helical domain"/>
    <property type="match status" value="1"/>
</dbReference>
<dbReference type="OrthoDB" id="49016at2759"/>
<evidence type="ECO:0000313" key="10">
    <source>
        <dbReference type="EMBL" id="TID29028.1"/>
    </source>
</evidence>
<comment type="caution">
    <text evidence="10">The sequence shown here is derived from an EMBL/GenBank/DDBJ whole genome shotgun (WGS) entry which is preliminary data.</text>
</comment>
<evidence type="ECO:0000256" key="4">
    <source>
        <dbReference type="ARBA" id="ARBA00022927"/>
    </source>
</evidence>
<proteinExistence type="inferred from homology"/>
<dbReference type="InterPro" id="IPR036465">
    <property type="entry name" value="vWFA_dom_sf"/>
</dbReference>
<evidence type="ECO:0000259" key="7">
    <source>
        <dbReference type="Pfam" id="PF04811"/>
    </source>
</evidence>
<keyword evidence="11" id="KW-1185">Reference proteome</keyword>
<dbReference type="InterPro" id="IPR012990">
    <property type="entry name" value="Beta-sandwich_Sec23_24"/>
</dbReference>
<dbReference type="Gene3D" id="2.60.40.1670">
    <property type="entry name" value="beta-sandwich domain of Sec23/24"/>
    <property type="match status" value="1"/>
</dbReference>
<dbReference type="AlphaFoldDB" id="A0A4T0X2B3"/>
<dbReference type="InterPro" id="IPR036180">
    <property type="entry name" value="Gelsolin-like_dom_sf"/>
</dbReference>
<dbReference type="GO" id="GO:0000139">
    <property type="term" value="C:Golgi membrane"/>
    <property type="evidence" value="ECO:0007669"/>
    <property type="project" value="UniProtKB-SubCell"/>
</dbReference>
<dbReference type="SUPFAM" id="SSF82919">
    <property type="entry name" value="Zn-finger domain of Sec23/24"/>
    <property type="match status" value="1"/>
</dbReference>
<gene>
    <name evidence="10" type="ORF">CANINC_002176</name>
</gene>
<evidence type="ECO:0000259" key="8">
    <source>
        <dbReference type="Pfam" id="PF04815"/>
    </source>
</evidence>
<protein>
    <submittedName>
        <fullName evidence="10">Uncharacterized protein</fullName>
    </submittedName>
</protein>
<dbReference type="InterPro" id="IPR029006">
    <property type="entry name" value="ADF-H/Gelsolin-like_dom_sf"/>
</dbReference>